<feature type="domain" description="S-adenosylmethionine-dependent methyltransferase" evidence="4">
    <location>
        <begin position="43"/>
        <end position="274"/>
    </location>
</feature>
<name>A0A3A8K916_9BACT</name>
<dbReference type="Gene3D" id="3.30.750.80">
    <property type="entry name" value="RNA methyltransferase domain (HRMD) like"/>
    <property type="match status" value="1"/>
</dbReference>
<gene>
    <name evidence="5" type="ORF">D7X32_22305</name>
</gene>
<dbReference type="AlphaFoldDB" id="A0A3A8K916"/>
<dbReference type="RefSeq" id="WP_120604586.1">
    <property type="nucleotide sequence ID" value="NZ_RAWE01000085.1"/>
</dbReference>
<comment type="caution">
    <text evidence="5">The sequence shown here is derived from an EMBL/GenBank/DDBJ whole genome shotgun (WGS) entry which is preliminary data.</text>
</comment>
<dbReference type="InterPro" id="IPR029063">
    <property type="entry name" value="SAM-dependent_MTases_sf"/>
</dbReference>
<dbReference type="PANTHER" id="PTHR43042">
    <property type="entry name" value="SAM-DEPENDENT METHYLTRANSFERASE"/>
    <property type="match status" value="1"/>
</dbReference>
<keyword evidence="3" id="KW-0949">S-adenosyl-L-methionine</keyword>
<evidence type="ECO:0000259" key="4">
    <source>
        <dbReference type="Pfam" id="PF10672"/>
    </source>
</evidence>
<reference evidence="6" key="1">
    <citation type="submission" date="2018-09" db="EMBL/GenBank/DDBJ databases">
        <authorList>
            <person name="Livingstone P.G."/>
            <person name="Whitworth D.E."/>
        </authorList>
    </citation>
    <scope>NUCLEOTIDE SEQUENCE [LARGE SCALE GENOMIC DNA]</scope>
    <source>
        <strain evidence="6">CA043D</strain>
    </source>
</reference>
<dbReference type="PANTHER" id="PTHR43042:SF3">
    <property type="entry name" value="RIBOSOMAL RNA LARGE SUBUNIT METHYLTRANSFERASE YWBD-RELATED"/>
    <property type="match status" value="1"/>
</dbReference>
<evidence type="ECO:0000256" key="2">
    <source>
        <dbReference type="ARBA" id="ARBA00022679"/>
    </source>
</evidence>
<dbReference type="Gene3D" id="3.40.50.150">
    <property type="entry name" value="Vaccinia Virus protein VP39"/>
    <property type="match status" value="1"/>
</dbReference>
<keyword evidence="2 5" id="KW-0808">Transferase</keyword>
<dbReference type="EMBL" id="RAWE01000085">
    <property type="protein sequence ID" value="RKH00825.1"/>
    <property type="molecule type" value="Genomic_DNA"/>
</dbReference>
<sequence>MSALPPRLVDLLLASRARRGPLLADPATSAFRLLNGAADGVPEVTADVFGDVVVVSLYRDLTDAEEATLLDASVAAWTPRSVYLKRRPREARVLANVAKDALAPESAARGEPVEDFVAKENGLSFHIRPGQGLSVGLYLDMRDTRAWLQAQASGLTVLNLFAYTCAFGVAATAGGAKRVLNMDASRRVLEWGEENARLNGQSVDRYDYVAGDVFDWLGRLAKKGETFDVVVADPPSFSTTKTTRFSAARDYARLAEAAAKVVAPKGRLVACCNLAGLPVRRFETMVLEGVTRAGRAGKTVGSLGPSGLDFPAPSGEEPALKVHVVQLR</sequence>
<organism evidence="5 6">
    <name type="scientific">Corallococcus carmarthensis</name>
    <dbReference type="NCBI Taxonomy" id="2316728"/>
    <lineage>
        <taxon>Bacteria</taxon>
        <taxon>Pseudomonadati</taxon>
        <taxon>Myxococcota</taxon>
        <taxon>Myxococcia</taxon>
        <taxon>Myxococcales</taxon>
        <taxon>Cystobacterineae</taxon>
        <taxon>Myxococcaceae</taxon>
        <taxon>Corallococcus</taxon>
    </lineage>
</organism>
<dbReference type="GO" id="GO:0032259">
    <property type="term" value="P:methylation"/>
    <property type="evidence" value="ECO:0007669"/>
    <property type="project" value="UniProtKB-KW"/>
</dbReference>
<keyword evidence="6" id="KW-1185">Reference proteome</keyword>
<dbReference type="CDD" id="cd02440">
    <property type="entry name" value="AdoMet_MTases"/>
    <property type="match status" value="1"/>
</dbReference>
<evidence type="ECO:0000256" key="1">
    <source>
        <dbReference type="ARBA" id="ARBA00022603"/>
    </source>
</evidence>
<dbReference type="OrthoDB" id="9805492at2"/>
<keyword evidence="1 5" id="KW-0489">Methyltransferase</keyword>
<evidence type="ECO:0000313" key="5">
    <source>
        <dbReference type="EMBL" id="RKH00825.1"/>
    </source>
</evidence>
<dbReference type="GO" id="GO:0008168">
    <property type="term" value="F:methyltransferase activity"/>
    <property type="evidence" value="ECO:0007669"/>
    <property type="project" value="UniProtKB-KW"/>
</dbReference>
<dbReference type="SUPFAM" id="SSF53335">
    <property type="entry name" value="S-adenosyl-L-methionine-dependent methyltransferases"/>
    <property type="match status" value="1"/>
</dbReference>
<dbReference type="InterPro" id="IPR019614">
    <property type="entry name" value="SAM-dep_methyl-trfase"/>
</dbReference>
<evidence type="ECO:0000256" key="3">
    <source>
        <dbReference type="ARBA" id="ARBA00022691"/>
    </source>
</evidence>
<protein>
    <submittedName>
        <fullName evidence="5">Class I SAM-dependent rRNA methyltransferase</fullName>
    </submittedName>
</protein>
<evidence type="ECO:0000313" key="6">
    <source>
        <dbReference type="Proteomes" id="UP000268313"/>
    </source>
</evidence>
<dbReference type="Pfam" id="PF10672">
    <property type="entry name" value="Methyltrans_SAM"/>
    <property type="match status" value="1"/>
</dbReference>
<dbReference type="Proteomes" id="UP000268313">
    <property type="component" value="Unassembled WGS sequence"/>
</dbReference>
<accession>A0A3A8K916</accession>
<proteinExistence type="predicted"/>